<keyword evidence="2" id="KW-0449">Lipoprotein</keyword>
<dbReference type="STRING" id="869212.Turpa_3228"/>
<proteinExistence type="predicted"/>
<dbReference type="Proteomes" id="UP000006048">
    <property type="component" value="Chromosome"/>
</dbReference>
<dbReference type="RefSeq" id="WP_014804367.1">
    <property type="nucleotide sequence ID" value="NC_018020.1"/>
</dbReference>
<dbReference type="KEGG" id="tpx:Turpa_3228"/>
<reference evidence="2 3" key="1">
    <citation type="submission" date="2012-06" db="EMBL/GenBank/DDBJ databases">
        <title>The complete chromosome of genome of Turneriella parva DSM 21527.</title>
        <authorList>
            <consortium name="US DOE Joint Genome Institute (JGI-PGF)"/>
            <person name="Lucas S."/>
            <person name="Han J."/>
            <person name="Lapidus A."/>
            <person name="Bruce D."/>
            <person name="Goodwin L."/>
            <person name="Pitluck S."/>
            <person name="Peters L."/>
            <person name="Kyrpides N."/>
            <person name="Mavromatis K."/>
            <person name="Ivanova N."/>
            <person name="Mikhailova N."/>
            <person name="Chertkov O."/>
            <person name="Detter J.C."/>
            <person name="Tapia R."/>
            <person name="Han C."/>
            <person name="Land M."/>
            <person name="Hauser L."/>
            <person name="Markowitz V."/>
            <person name="Cheng J.-F."/>
            <person name="Hugenholtz P."/>
            <person name="Woyke T."/>
            <person name="Wu D."/>
            <person name="Gronow S."/>
            <person name="Wellnitz S."/>
            <person name="Brambilla E."/>
            <person name="Klenk H.-P."/>
            <person name="Eisen J.A."/>
        </authorList>
    </citation>
    <scope>NUCLEOTIDE SEQUENCE [LARGE SCALE GENOMIC DNA]</scope>
    <source>
        <strain evidence="3">ATCC BAA-1111 / DSM 21527 / NCTC 11395 / H</strain>
    </source>
</reference>
<sequence length="280" mass="29305">MQNRISFLMVGSALIAFTVHCAQIEKEDTNSGNGNSNSVATSAAKPGVYLADQVVEAPGNTGTGFGNTNLVINGVRGSGLTAGGLDVYSLENTGATTHIVLAWNGKKVKNVAGADFAVYENAFNSTPGPGRFMEPMFAEVSNDNVNYCGFAPDFTNTPETTYSNDPGHWLRFAGKAPVVYNVTNSANNFTAAELFTDADADGEGDVGGGDLFDLDNLSDSNAFATGCTTPLRDELRSNGFRYLRLVSAARRINPDTGAAFVTDAISSGPDIDGAVARSVE</sequence>
<dbReference type="InterPro" id="IPR018247">
    <property type="entry name" value="EF_Hand_1_Ca_BS"/>
</dbReference>
<keyword evidence="1" id="KW-0732">Signal</keyword>
<dbReference type="AlphaFoldDB" id="I4B9B0"/>
<protein>
    <submittedName>
        <fullName evidence="2">Lipoprotein</fullName>
    </submittedName>
</protein>
<evidence type="ECO:0000313" key="2">
    <source>
        <dbReference type="EMBL" id="AFM13867.1"/>
    </source>
</evidence>
<dbReference type="OrthoDB" id="344566at2"/>
<accession>I4B9B0</accession>
<evidence type="ECO:0000256" key="1">
    <source>
        <dbReference type="SAM" id="SignalP"/>
    </source>
</evidence>
<dbReference type="EMBL" id="CP002959">
    <property type="protein sequence ID" value="AFM13867.1"/>
    <property type="molecule type" value="Genomic_DNA"/>
</dbReference>
<gene>
    <name evidence="2" type="ordered locus">Turpa_3228</name>
</gene>
<keyword evidence="3" id="KW-1185">Reference proteome</keyword>
<organism evidence="2 3">
    <name type="scientific">Turneriella parva (strain ATCC BAA-1111 / DSM 21527 / NCTC 11395 / H)</name>
    <name type="common">Leptospira parva</name>
    <dbReference type="NCBI Taxonomy" id="869212"/>
    <lineage>
        <taxon>Bacteria</taxon>
        <taxon>Pseudomonadati</taxon>
        <taxon>Spirochaetota</taxon>
        <taxon>Spirochaetia</taxon>
        <taxon>Leptospirales</taxon>
        <taxon>Leptospiraceae</taxon>
        <taxon>Turneriella</taxon>
    </lineage>
</organism>
<dbReference type="NCBIfam" id="NF033170">
    <property type="entry name" value="lipo_LIC13355"/>
    <property type="match status" value="1"/>
</dbReference>
<name>I4B9B0_TURPD</name>
<feature type="signal peptide" evidence="1">
    <location>
        <begin position="1"/>
        <end position="21"/>
    </location>
</feature>
<feature type="chain" id="PRO_5003686059" evidence="1">
    <location>
        <begin position="22"/>
        <end position="280"/>
    </location>
</feature>
<dbReference type="PATRIC" id="fig|869212.3.peg.3258"/>
<dbReference type="HOGENOM" id="CLU_982791_0_0_12"/>
<evidence type="ECO:0000313" key="3">
    <source>
        <dbReference type="Proteomes" id="UP000006048"/>
    </source>
</evidence>
<dbReference type="PROSITE" id="PS00018">
    <property type="entry name" value="EF_HAND_1"/>
    <property type="match status" value="1"/>
</dbReference>